<sequence length="450" mass="50390">MTVSWLTAILPVARPPDCYSQNVQNSLSPGSARLALLFSSLALMSIGGGGIRPRSLAFAADQFYNPNDPKNKRVLQTLFNWYYTSVGVSITIAVTVIVYIQDKIGWVVGLGIPVGLIFFSTVMYFLGSALYVKVDANKNLFTSFAQVIVAAWRKKHLPLPPRDKDGFYYHKRSKIIAPTEEIRRQGKEEEGERKGDCWVRLNLGTKRRPDGAQSGRKYRHRDLRGEVVTREAAIAGHYAMPLQRLLWPLLTTLPQIELDTSGVVTKRDVQSQIMTQALRKIHYSLCHSQTLIIFLNQVRFKQVMFEVKSGQDHRRMEEVTCGGNALKFYAAIRLRMIRTGLHKTGDKATGLGVCVEVVKNKLGPAKKKAELEIQFGQGICHKSEVLDLACEYGLIRKEGSIYFIEGMAFGDKQAAQKYLADNDGILNKLVTDLRTQLFASESDNGRCVAV</sequence>
<dbReference type="PANTHER" id="PTHR45900">
    <property type="entry name" value="RECA"/>
    <property type="match status" value="1"/>
</dbReference>
<evidence type="ECO:0000259" key="11">
    <source>
        <dbReference type="PROSITE" id="PS50163"/>
    </source>
</evidence>
<dbReference type="GO" id="GO:0003697">
    <property type="term" value="F:single-stranded DNA binding"/>
    <property type="evidence" value="ECO:0007669"/>
    <property type="project" value="InterPro"/>
</dbReference>
<dbReference type="Proteomes" id="UP001054252">
    <property type="component" value="Unassembled WGS sequence"/>
</dbReference>
<evidence type="ECO:0000313" key="12">
    <source>
        <dbReference type="EMBL" id="GKU93444.1"/>
    </source>
</evidence>
<keyword evidence="13" id="KW-1185">Reference proteome</keyword>
<gene>
    <name evidence="12" type="ORF">SLEP1_g7039</name>
</gene>
<comment type="subcellular location">
    <subcellularLocation>
        <location evidence="1">Membrane</location>
        <topology evidence="1">Multi-pass membrane protein</topology>
    </subcellularLocation>
</comment>
<dbReference type="GO" id="GO:0016020">
    <property type="term" value="C:membrane"/>
    <property type="evidence" value="ECO:0007669"/>
    <property type="project" value="UniProtKB-SubCell"/>
</dbReference>
<dbReference type="InterPro" id="IPR049261">
    <property type="entry name" value="RecA-like_C"/>
</dbReference>
<evidence type="ECO:0000256" key="1">
    <source>
        <dbReference type="ARBA" id="ARBA00004141"/>
    </source>
</evidence>
<evidence type="ECO:0000313" key="13">
    <source>
        <dbReference type="Proteomes" id="UP001054252"/>
    </source>
</evidence>
<feature type="transmembrane region" description="Helical" evidence="10">
    <location>
        <begin position="80"/>
        <end position="100"/>
    </location>
</feature>
<feature type="domain" description="RecA family profile 2" evidence="11">
    <location>
        <begin position="302"/>
        <end position="384"/>
    </location>
</feature>
<dbReference type="SUPFAM" id="SSF54752">
    <property type="entry name" value="RecA protein, C-terminal domain"/>
    <property type="match status" value="1"/>
</dbReference>
<dbReference type="PANTHER" id="PTHR45900:SF4">
    <property type="entry name" value="DNA REPAIR PROTEIN RECA HOMOLOG 2, MITOCHONDRIAL"/>
    <property type="match status" value="1"/>
</dbReference>
<dbReference type="InterPro" id="IPR027417">
    <property type="entry name" value="P-loop_NTPase"/>
</dbReference>
<dbReference type="Gene3D" id="3.40.50.300">
    <property type="entry name" value="P-loop containing nucleotide triphosphate hydrolases"/>
    <property type="match status" value="1"/>
</dbReference>
<protein>
    <recommendedName>
        <fullName evidence="11">RecA family profile 2 domain-containing protein</fullName>
    </recommendedName>
</protein>
<keyword evidence="8 10" id="KW-0472">Membrane</keyword>
<keyword evidence="6 10" id="KW-1133">Transmembrane helix</keyword>
<evidence type="ECO:0000256" key="4">
    <source>
        <dbReference type="ARBA" id="ARBA00022741"/>
    </source>
</evidence>
<keyword evidence="4" id="KW-0547">Nucleotide-binding</keyword>
<evidence type="ECO:0000256" key="8">
    <source>
        <dbReference type="ARBA" id="ARBA00023136"/>
    </source>
</evidence>
<dbReference type="InterPro" id="IPR036259">
    <property type="entry name" value="MFS_trans_sf"/>
</dbReference>
<keyword evidence="9" id="KW-0233">DNA recombination</keyword>
<dbReference type="Pfam" id="PF00854">
    <property type="entry name" value="PTR2"/>
    <property type="match status" value="1"/>
</dbReference>
<dbReference type="SUPFAM" id="SSF103473">
    <property type="entry name" value="MFS general substrate transporter"/>
    <property type="match status" value="1"/>
</dbReference>
<dbReference type="GO" id="GO:0022857">
    <property type="term" value="F:transmembrane transporter activity"/>
    <property type="evidence" value="ECO:0007669"/>
    <property type="project" value="InterPro"/>
</dbReference>
<evidence type="ECO:0000256" key="7">
    <source>
        <dbReference type="ARBA" id="ARBA00023125"/>
    </source>
</evidence>
<keyword evidence="5" id="KW-0067">ATP-binding</keyword>
<dbReference type="Pfam" id="PF00154">
    <property type="entry name" value="RecA_N"/>
    <property type="match status" value="1"/>
</dbReference>
<accession>A0AAV5I7X3</accession>
<dbReference type="GO" id="GO:0005524">
    <property type="term" value="F:ATP binding"/>
    <property type="evidence" value="ECO:0007669"/>
    <property type="project" value="UniProtKB-KW"/>
</dbReference>
<dbReference type="AlphaFoldDB" id="A0AAV5I7X3"/>
<evidence type="ECO:0000256" key="6">
    <source>
        <dbReference type="ARBA" id="ARBA00022989"/>
    </source>
</evidence>
<dbReference type="InterPro" id="IPR023400">
    <property type="entry name" value="RecA_C_sf"/>
</dbReference>
<dbReference type="Gene3D" id="1.20.1250.20">
    <property type="entry name" value="MFS general substrate transporter like domains"/>
    <property type="match status" value="1"/>
</dbReference>
<evidence type="ECO:0000256" key="3">
    <source>
        <dbReference type="ARBA" id="ARBA00022692"/>
    </source>
</evidence>
<comment type="similarity">
    <text evidence="2">Belongs to the RecA family.</text>
</comment>
<dbReference type="GO" id="GO:0006310">
    <property type="term" value="P:DNA recombination"/>
    <property type="evidence" value="ECO:0007669"/>
    <property type="project" value="UniProtKB-KW"/>
</dbReference>
<dbReference type="InterPro" id="IPR013765">
    <property type="entry name" value="DNA_recomb/repair_RecA"/>
</dbReference>
<proteinExistence type="inferred from homology"/>
<evidence type="ECO:0000256" key="2">
    <source>
        <dbReference type="ARBA" id="ARBA00009391"/>
    </source>
</evidence>
<comment type="caution">
    <text evidence="12">The sequence shown here is derived from an EMBL/GenBank/DDBJ whole genome shotgun (WGS) entry which is preliminary data.</text>
</comment>
<dbReference type="PROSITE" id="PS50163">
    <property type="entry name" value="RECA_3"/>
    <property type="match status" value="1"/>
</dbReference>
<evidence type="ECO:0000256" key="9">
    <source>
        <dbReference type="ARBA" id="ARBA00023172"/>
    </source>
</evidence>
<evidence type="ECO:0000256" key="5">
    <source>
        <dbReference type="ARBA" id="ARBA00022840"/>
    </source>
</evidence>
<feature type="transmembrane region" description="Helical" evidence="10">
    <location>
        <begin position="106"/>
        <end position="132"/>
    </location>
</feature>
<dbReference type="InterPro" id="IPR000109">
    <property type="entry name" value="POT_fam"/>
</dbReference>
<dbReference type="GO" id="GO:0008094">
    <property type="term" value="F:ATP-dependent activity, acting on DNA"/>
    <property type="evidence" value="ECO:0007669"/>
    <property type="project" value="InterPro"/>
</dbReference>
<dbReference type="Pfam" id="PF21096">
    <property type="entry name" value="RecA_C"/>
    <property type="match status" value="1"/>
</dbReference>
<keyword evidence="3 10" id="KW-0812">Transmembrane</keyword>
<dbReference type="EMBL" id="BPVZ01000007">
    <property type="protein sequence ID" value="GKU93444.1"/>
    <property type="molecule type" value="Genomic_DNA"/>
</dbReference>
<dbReference type="GO" id="GO:0006281">
    <property type="term" value="P:DNA repair"/>
    <property type="evidence" value="ECO:0007669"/>
    <property type="project" value="InterPro"/>
</dbReference>
<reference evidence="12 13" key="1">
    <citation type="journal article" date="2021" name="Commun. Biol.">
        <title>The genome of Shorea leprosula (Dipterocarpaceae) highlights the ecological relevance of drought in aseasonal tropical rainforests.</title>
        <authorList>
            <person name="Ng K.K.S."/>
            <person name="Kobayashi M.J."/>
            <person name="Fawcett J.A."/>
            <person name="Hatakeyama M."/>
            <person name="Paape T."/>
            <person name="Ng C.H."/>
            <person name="Ang C.C."/>
            <person name="Tnah L.H."/>
            <person name="Lee C.T."/>
            <person name="Nishiyama T."/>
            <person name="Sese J."/>
            <person name="O'Brien M.J."/>
            <person name="Copetti D."/>
            <person name="Mohd Noor M.I."/>
            <person name="Ong R.C."/>
            <person name="Putra M."/>
            <person name="Sireger I.Z."/>
            <person name="Indrioko S."/>
            <person name="Kosugi Y."/>
            <person name="Izuno A."/>
            <person name="Isagi Y."/>
            <person name="Lee S.L."/>
            <person name="Shimizu K.K."/>
        </authorList>
    </citation>
    <scope>NUCLEOTIDE SEQUENCE [LARGE SCALE GENOMIC DNA]</scope>
    <source>
        <strain evidence="12">214</strain>
    </source>
</reference>
<dbReference type="InterPro" id="IPR049428">
    <property type="entry name" value="RecA-like_N"/>
</dbReference>
<name>A0AAV5I7X3_9ROSI</name>
<organism evidence="12 13">
    <name type="scientific">Rubroshorea leprosula</name>
    <dbReference type="NCBI Taxonomy" id="152421"/>
    <lineage>
        <taxon>Eukaryota</taxon>
        <taxon>Viridiplantae</taxon>
        <taxon>Streptophyta</taxon>
        <taxon>Embryophyta</taxon>
        <taxon>Tracheophyta</taxon>
        <taxon>Spermatophyta</taxon>
        <taxon>Magnoliopsida</taxon>
        <taxon>eudicotyledons</taxon>
        <taxon>Gunneridae</taxon>
        <taxon>Pentapetalae</taxon>
        <taxon>rosids</taxon>
        <taxon>malvids</taxon>
        <taxon>Malvales</taxon>
        <taxon>Dipterocarpaceae</taxon>
        <taxon>Rubroshorea</taxon>
    </lineage>
</organism>
<dbReference type="PROSITE" id="PS00321">
    <property type="entry name" value="RECA_1"/>
    <property type="match status" value="1"/>
</dbReference>
<dbReference type="PRINTS" id="PR00142">
    <property type="entry name" value="RECA"/>
</dbReference>
<dbReference type="InterPro" id="IPR020587">
    <property type="entry name" value="RecA_monomer-monomer_interface"/>
</dbReference>
<keyword evidence="7" id="KW-0238">DNA-binding</keyword>
<dbReference type="InterPro" id="IPR020584">
    <property type="entry name" value="DNA_recomb/repair_RecA_CS"/>
</dbReference>
<evidence type="ECO:0000256" key="10">
    <source>
        <dbReference type="SAM" id="Phobius"/>
    </source>
</evidence>